<gene>
    <name evidence="1" type="ORF">PIB30_016244</name>
</gene>
<sequence>MANPVFIPTFGTGEARKHGSVVEDCKIVESLCLHHVKNQATGKSVELRRPAWPNPNLTETLRFLNFLHRLNSWLTLLDPSHSAPLSSTLVAFLLTRFSHECILKLHRCIDFGVIDLALVVAYFFKDSPSRTHVSTVASESAFSTSGLVSLLLIVESSKKT</sequence>
<accession>A0ABU6X7K1</accession>
<proteinExistence type="predicted"/>
<protein>
    <submittedName>
        <fullName evidence="1">Uncharacterized protein</fullName>
    </submittedName>
</protein>
<keyword evidence="2" id="KW-1185">Reference proteome</keyword>
<dbReference type="EMBL" id="JASCZI010211494">
    <property type="protein sequence ID" value="MED6193150.1"/>
    <property type="molecule type" value="Genomic_DNA"/>
</dbReference>
<dbReference type="Proteomes" id="UP001341840">
    <property type="component" value="Unassembled WGS sequence"/>
</dbReference>
<name>A0ABU6X7K1_9FABA</name>
<reference evidence="1 2" key="1">
    <citation type="journal article" date="2023" name="Plants (Basel)">
        <title>Bridging the Gap: Combining Genomics and Transcriptomics Approaches to Understand Stylosanthes scabra, an Orphan Legume from the Brazilian Caatinga.</title>
        <authorList>
            <person name="Ferreira-Neto J.R.C."/>
            <person name="da Silva M.D."/>
            <person name="Binneck E."/>
            <person name="de Melo N.F."/>
            <person name="da Silva R.H."/>
            <person name="de Melo A.L.T.M."/>
            <person name="Pandolfi V."/>
            <person name="Bustamante F.O."/>
            <person name="Brasileiro-Vidal A.C."/>
            <person name="Benko-Iseppon A.M."/>
        </authorList>
    </citation>
    <scope>NUCLEOTIDE SEQUENCE [LARGE SCALE GENOMIC DNA]</scope>
    <source>
        <tissue evidence="1">Leaves</tissue>
    </source>
</reference>
<organism evidence="1 2">
    <name type="scientific">Stylosanthes scabra</name>
    <dbReference type="NCBI Taxonomy" id="79078"/>
    <lineage>
        <taxon>Eukaryota</taxon>
        <taxon>Viridiplantae</taxon>
        <taxon>Streptophyta</taxon>
        <taxon>Embryophyta</taxon>
        <taxon>Tracheophyta</taxon>
        <taxon>Spermatophyta</taxon>
        <taxon>Magnoliopsida</taxon>
        <taxon>eudicotyledons</taxon>
        <taxon>Gunneridae</taxon>
        <taxon>Pentapetalae</taxon>
        <taxon>rosids</taxon>
        <taxon>fabids</taxon>
        <taxon>Fabales</taxon>
        <taxon>Fabaceae</taxon>
        <taxon>Papilionoideae</taxon>
        <taxon>50 kb inversion clade</taxon>
        <taxon>dalbergioids sensu lato</taxon>
        <taxon>Dalbergieae</taxon>
        <taxon>Pterocarpus clade</taxon>
        <taxon>Stylosanthes</taxon>
    </lineage>
</organism>
<evidence type="ECO:0000313" key="2">
    <source>
        <dbReference type="Proteomes" id="UP001341840"/>
    </source>
</evidence>
<comment type="caution">
    <text evidence="1">The sequence shown here is derived from an EMBL/GenBank/DDBJ whole genome shotgun (WGS) entry which is preliminary data.</text>
</comment>
<evidence type="ECO:0000313" key="1">
    <source>
        <dbReference type="EMBL" id="MED6193150.1"/>
    </source>
</evidence>